<protein>
    <recommendedName>
        <fullName evidence="5">Transmembrane protein</fullName>
    </recommendedName>
</protein>
<keyword evidence="4" id="KW-1185">Reference proteome</keyword>
<feature type="transmembrane region" description="Helical" evidence="2">
    <location>
        <begin position="160"/>
        <end position="188"/>
    </location>
</feature>
<accession>A0AAN9K9Q0</accession>
<dbReference type="InterPro" id="IPR040411">
    <property type="entry name" value="At5g23160-like"/>
</dbReference>
<dbReference type="PANTHER" id="PTHR34379:SF15">
    <property type="entry name" value="PROTEIN, PUTATIVE-RELATED"/>
    <property type="match status" value="1"/>
</dbReference>
<dbReference type="EMBL" id="JAYMYQ010000009">
    <property type="protein sequence ID" value="KAK7312758.1"/>
    <property type="molecule type" value="Genomic_DNA"/>
</dbReference>
<proteinExistence type="predicted"/>
<keyword evidence="2" id="KW-0472">Membrane</keyword>
<evidence type="ECO:0008006" key="5">
    <source>
        <dbReference type="Google" id="ProtNLM"/>
    </source>
</evidence>
<organism evidence="3 4">
    <name type="scientific">Canavalia gladiata</name>
    <name type="common">Sword bean</name>
    <name type="synonym">Dolichos gladiatus</name>
    <dbReference type="NCBI Taxonomy" id="3824"/>
    <lineage>
        <taxon>Eukaryota</taxon>
        <taxon>Viridiplantae</taxon>
        <taxon>Streptophyta</taxon>
        <taxon>Embryophyta</taxon>
        <taxon>Tracheophyta</taxon>
        <taxon>Spermatophyta</taxon>
        <taxon>Magnoliopsida</taxon>
        <taxon>eudicotyledons</taxon>
        <taxon>Gunneridae</taxon>
        <taxon>Pentapetalae</taxon>
        <taxon>rosids</taxon>
        <taxon>fabids</taxon>
        <taxon>Fabales</taxon>
        <taxon>Fabaceae</taxon>
        <taxon>Papilionoideae</taxon>
        <taxon>50 kb inversion clade</taxon>
        <taxon>NPAAA clade</taxon>
        <taxon>indigoferoid/millettioid clade</taxon>
        <taxon>Phaseoleae</taxon>
        <taxon>Canavalia</taxon>
    </lineage>
</organism>
<name>A0AAN9K9Q0_CANGL</name>
<evidence type="ECO:0000313" key="4">
    <source>
        <dbReference type="Proteomes" id="UP001367508"/>
    </source>
</evidence>
<evidence type="ECO:0000256" key="1">
    <source>
        <dbReference type="SAM" id="MobiDB-lite"/>
    </source>
</evidence>
<feature type="compositionally biased region" description="Low complexity" evidence="1">
    <location>
        <begin position="110"/>
        <end position="128"/>
    </location>
</feature>
<dbReference type="PANTHER" id="PTHR34379">
    <property type="entry name" value="OS07G0553800 PROTEIN"/>
    <property type="match status" value="1"/>
</dbReference>
<gene>
    <name evidence="3" type="ORF">VNO77_36861</name>
</gene>
<keyword evidence="2" id="KW-0812">Transmembrane</keyword>
<comment type="caution">
    <text evidence="3">The sequence shown here is derived from an EMBL/GenBank/DDBJ whole genome shotgun (WGS) entry which is preliminary data.</text>
</comment>
<evidence type="ECO:0000256" key="2">
    <source>
        <dbReference type="SAM" id="Phobius"/>
    </source>
</evidence>
<dbReference type="Proteomes" id="UP001367508">
    <property type="component" value="Unassembled WGS sequence"/>
</dbReference>
<dbReference type="AlphaFoldDB" id="A0AAN9K9Q0"/>
<feature type="region of interest" description="Disordered" evidence="1">
    <location>
        <begin position="107"/>
        <end position="128"/>
    </location>
</feature>
<reference evidence="3 4" key="1">
    <citation type="submission" date="2024-01" db="EMBL/GenBank/DDBJ databases">
        <title>The genomes of 5 underutilized Papilionoideae crops provide insights into root nodulation and disease resistanc.</title>
        <authorList>
            <person name="Jiang F."/>
        </authorList>
    </citation>
    <scope>NUCLEOTIDE SEQUENCE [LARGE SCALE GENOMIC DNA]</scope>
    <source>
        <strain evidence="3">LVBAO_FW01</strain>
        <tissue evidence="3">Leaves</tissue>
    </source>
</reference>
<evidence type="ECO:0000313" key="3">
    <source>
        <dbReference type="EMBL" id="KAK7312758.1"/>
    </source>
</evidence>
<keyword evidence="2" id="KW-1133">Transmembrane helix</keyword>
<sequence length="231" mass="27129">MRNFSKSKFLLCFRPVVHIDAMLESKVAAHRSHSCRFSCIPASDNHDMVKNSETKSIYFHQVSPKRTISRVIKAVFFETILNRRTRHKNGYRHGSYGSEQRYLKYTENKSPQSPMSTSSSNGSASPSSCSQWKNMSKYYSNEKQKQVVEEKQKKLEWYGIYLILISLALTVFWGKVFGIILTSIWLYLLCVWDSCRKRLPSCYRQRERESVEHRGHYGKLLQRNYHNNNGH</sequence>